<keyword evidence="3" id="KW-0175">Coiled coil</keyword>
<dbReference type="PANTHER" id="PTHR45138">
    <property type="entry name" value="REGULATORY COMPONENTS OF SENSORY TRANSDUCTION SYSTEM"/>
    <property type="match status" value="1"/>
</dbReference>
<proteinExistence type="predicted"/>
<dbReference type="GO" id="GO:1902201">
    <property type="term" value="P:negative regulation of bacterial-type flagellum-dependent cell motility"/>
    <property type="evidence" value="ECO:0007669"/>
    <property type="project" value="TreeGrafter"/>
</dbReference>
<feature type="coiled-coil region" evidence="3">
    <location>
        <begin position="374"/>
        <end position="418"/>
    </location>
</feature>
<dbReference type="InterPro" id="IPR050469">
    <property type="entry name" value="Diguanylate_Cyclase"/>
</dbReference>
<dbReference type="AlphaFoldDB" id="A0A5C4NSQ1"/>
<dbReference type="InterPro" id="IPR000160">
    <property type="entry name" value="GGDEF_dom"/>
</dbReference>
<accession>A0A5C4NSQ1</accession>
<dbReference type="PANTHER" id="PTHR45138:SF9">
    <property type="entry name" value="DIGUANYLATE CYCLASE DGCM-RELATED"/>
    <property type="match status" value="1"/>
</dbReference>
<dbReference type="NCBIfam" id="TIGR00254">
    <property type="entry name" value="GGDEF"/>
    <property type="match status" value="1"/>
</dbReference>
<comment type="caution">
    <text evidence="5">The sequence shown here is derived from an EMBL/GenBank/DDBJ whole genome shotgun (WGS) entry which is preliminary data.</text>
</comment>
<dbReference type="EC" id="2.7.7.65" evidence="1"/>
<evidence type="ECO:0000256" key="3">
    <source>
        <dbReference type="SAM" id="Coils"/>
    </source>
</evidence>
<dbReference type="InterPro" id="IPR011990">
    <property type="entry name" value="TPR-like_helical_dom_sf"/>
</dbReference>
<dbReference type="SUPFAM" id="SSF55073">
    <property type="entry name" value="Nucleotide cyclase"/>
    <property type="match status" value="1"/>
</dbReference>
<dbReference type="Pfam" id="PF00990">
    <property type="entry name" value="GGDEF"/>
    <property type="match status" value="1"/>
</dbReference>
<dbReference type="Gene3D" id="1.25.40.10">
    <property type="entry name" value="Tetratricopeptide repeat domain"/>
    <property type="match status" value="1"/>
</dbReference>
<dbReference type="SUPFAM" id="SSF48452">
    <property type="entry name" value="TPR-like"/>
    <property type="match status" value="1"/>
</dbReference>
<dbReference type="SMART" id="SM00267">
    <property type="entry name" value="GGDEF"/>
    <property type="match status" value="1"/>
</dbReference>
<dbReference type="InterPro" id="IPR043128">
    <property type="entry name" value="Rev_trsase/Diguanyl_cyclase"/>
</dbReference>
<dbReference type="GO" id="GO:0043709">
    <property type="term" value="P:cell adhesion involved in single-species biofilm formation"/>
    <property type="evidence" value="ECO:0007669"/>
    <property type="project" value="TreeGrafter"/>
</dbReference>
<dbReference type="Gene3D" id="3.30.70.270">
    <property type="match status" value="1"/>
</dbReference>
<dbReference type="EMBL" id="VDGE01000003">
    <property type="protein sequence ID" value="TNC76960.1"/>
    <property type="molecule type" value="Genomic_DNA"/>
</dbReference>
<evidence type="ECO:0000313" key="6">
    <source>
        <dbReference type="Proteomes" id="UP000305681"/>
    </source>
</evidence>
<sequence length="602" mass="66973">MKNAPQRVNEDAVPISSLDKADIDRLNQQALSCLVGNRRQARRLAQMALAAAQRQQYARGGAYAELNHCWLAYYAGEAEPSCERLGAYFQHSGDLEGGMEVAALQGAYASRRGDFADAEQHFLQARSQAAQIPDSLHKFMLYARLGVDALNRGDTQDGPRNFLLALDIAERFGSPAHRVNSLSNLASSQHDLGNDEDAIPLLVEALEIIGTQKLKYQQTIVSANLAMCLLATGKPAEALALVEPFYEWPEEDLAVRAFLFCIAAHAAILLHQPDSALQLLLRAEEYARRGQDLEEQMHAWLVRGKLDLHAGQTAQALASLTQAHSLLSWTRNPFHQQQILRGLADINAQLGEWQAAYGFLQQYQAAYEASSKSARASRSLMRNLEKEMHSLKAERDKALELQAARESENVKLEHLNRELAHQILHVNSLQDSLKEQAMRDHLTGLYNRRHFETCLNAILHEADADAPVAIAIIDLDFFKRVNDTYGHNFGDEVLIQFARLVEGQLRGTDMVCRYGGEEFCLLLREADSLIAAYKIDDIAARYRQLLIQQAPHSLTGCTFSAGIAEYPRHGAGRHELLMRADSALYAAKQAGRDRACIADATE</sequence>
<feature type="domain" description="GGDEF" evidence="4">
    <location>
        <begin position="466"/>
        <end position="600"/>
    </location>
</feature>
<gene>
    <name evidence="5" type="ORF">FHI69_11415</name>
</gene>
<dbReference type="PROSITE" id="PS50887">
    <property type="entry name" value="GGDEF"/>
    <property type="match status" value="1"/>
</dbReference>
<dbReference type="CDD" id="cd01949">
    <property type="entry name" value="GGDEF"/>
    <property type="match status" value="1"/>
</dbReference>
<evidence type="ECO:0000256" key="2">
    <source>
        <dbReference type="ARBA" id="ARBA00034247"/>
    </source>
</evidence>
<name>A0A5C4NSQ1_9BURK</name>
<dbReference type="Proteomes" id="UP000305681">
    <property type="component" value="Unassembled WGS sequence"/>
</dbReference>
<organism evidence="5 6">
    <name type="scientific">Janthinobacterium lividum</name>
    <dbReference type="NCBI Taxonomy" id="29581"/>
    <lineage>
        <taxon>Bacteria</taxon>
        <taxon>Pseudomonadati</taxon>
        <taxon>Pseudomonadota</taxon>
        <taxon>Betaproteobacteria</taxon>
        <taxon>Burkholderiales</taxon>
        <taxon>Oxalobacteraceae</taxon>
        <taxon>Janthinobacterium</taxon>
    </lineage>
</organism>
<dbReference type="FunFam" id="3.30.70.270:FF:000001">
    <property type="entry name" value="Diguanylate cyclase domain protein"/>
    <property type="match status" value="1"/>
</dbReference>
<evidence type="ECO:0000256" key="1">
    <source>
        <dbReference type="ARBA" id="ARBA00012528"/>
    </source>
</evidence>
<reference evidence="5 6" key="1">
    <citation type="submission" date="2019-06" db="EMBL/GenBank/DDBJ databases">
        <title>Genome sequence of Janthinobacterium lividum UCD_MED1.</title>
        <authorList>
            <person name="De Leon M.E."/>
            <person name="Jospin G."/>
        </authorList>
    </citation>
    <scope>NUCLEOTIDE SEQUENCE [LARGE SCALE GENOMIC DNA]</scope>
    <source>
        <strain evidence="5 6">UCD_MED1</strain>
    </source>
</reference>
<protein>
    <recommendedName>
        <fullName evidence="1">diguanylate cyclase</fullName>
        <ecNumber evidence="1">2.7.7.65</ecNumber>
    </recommendedName>
</protein>
<dbReference type="GO" id="GO:0005886">
    <property type="term" value="C:plasma membrane"/>
    <property type="evidence" value="ECO:0007669"/>
    <property type="project" value="TreeGrafter"/>
</dbReference>
<evidence type="ECO:0000313" key="5">
    <source>
        <dbReference type="EMBL" id="TNC76960.1"/>
    </source>
</evidence>
<dbReference type="InterPro" id="IPR029787">
    <property type="entry name" value="Nucleotide_cyclase"/>
</dbReference>
<evidence type="ECO:0000259" key="4">
    <source>
        <dbReference type="PROSITE" id="PS50887"/>
    </source>
</evidence>
<comment type="catalytic activity">
    <reaction evidence="2">
        <text>2 GTP = 3',3'-c-di-GMP + 2 diphosphate</text>
        <dbReference type="Rhea" id="RHEA:24898"/>
        <dbReference type="ChEBI" id="CHEBI:33019"/>
        <dbReference type="ChEBI" id="CHEBI:37565"/>
        <dbReference type="ChEBI" id="CHEBI:58805"/>
        <dbReference type="EC" id="2.7.7.65"/>
    </reaction>
</comment>
<dbReference type="GO" id="GO:0052621">
    <property type="term" value="F:diguanylate cyclase activity"/>
    <property type="evidence" value="ECO:0007669"/>
    <property type="project" value="UniProtKB-EC"/>
</dbReference>